<dbReference type="EMBL" id="JAJEPS010000014">
    <property type="protein sequence ID" value="MCC2127087.1"/>
    <property type="molecule type" value="Genomic_DNA"/>
</dbReference>
<evidence type="ECO:0000313" key="2">
    <source>
        <dbReference type="Proteomes" id="UP001198220"/>
    </source>
</evidence>
<comment type="caution">
    <text evidence="1">The sequence shown here is derived from an EMBL/GenBank/DDBJ whole genome shotgun (WGS) entry which is preliminary data.</text>
</comment>
<protein>
    <submittedName>
        <fullName evidence="1">Alpha/beta hydrolase</fullName>
    </submittedName>
</protein>
<proteinExistence type="predicted"/>
<keyword evidence="1" id="KW-0378">Hydrolase</keyword>
<dbReference type="GO" id="GO:0016787">
    <property type="term" value="F:hydrolase activity"/>
    <property type="evidence" value="ECO:0007669"/>
    <property type="project" value="UniProtKB-KW"/>
</dbReference>
<accession>A0AAE3DBW1</accession>
<gene>
    <name evidence="1" type="ORF">LKD36_13005</name>
</gene>
<dbReference type="SUPFAM" id="SSF53474">
    <property type="entry name" value="alpha/beta-Hydrolases"/>
    <property type="match status" value="1"/>
</dbReference>
<dbReference type="Gene3D" id="3.40.50.1820">
    <property type="entry name" value="alpha/beta hydrolase"/>
    <property type="match status" value="1"/>
</dbReference>
<dbReference type="Proteomes" id="UP001198220">
    <property type="component" value="Unassembled WGS sequence"/>
</dbReference>
<dbReference type="AlphaFoldDB" id="A0AAE3DBW1"/>
<evidence type="ECO:0000313" key="1">
    <source>
        <dbReference type="EMBL" id="MCC2127087.1"/>
    </source>
</evidence>
<sequence length="189" mass="22000">MKKLAIFFPGIGYHCDKPLLYYARKLTQECGYEESISLSYSYDGRNIRGDEQKMQQAFEALYAQAEQQLSKVDFGKYSEILFVSKSVGTIIASNYAWKYKIPCQQVLYTPLKQTYAFPHENAIAFIGTKDPWSNTEEVVRLSEQQKVSIYVYEEANHSIETPDTMKNLELLTDVMEKTKRYIHLFEIIQ</sequence>
<dbReference type="InterPro" id="IPR029058">
    <property type="entry name" value="AB_hydrolase_fold"/>
</dbReference>
<reference evidence="1 2" key="1">
    <citation type="submission" date="2021-10" db="EMBL/GenBank/DDBJ databases">
        <title>Anaerobic single-cell dispensing facilitates the cultivation of human gut bacteria.</title>
        <authorList>
            <person name="Afrizal A."/>
        </authorList>
    </citation>
    <scope>NUCLEOTIDE SEQUENCE [LARGE SCALE GENOMIC DNA]</scope>
    <source>
        <strain evidence="1 2">CLA-AA-H276</strain>
    </source>
</reference>
<keyword evidence="2" id="KW-1185">Reference proteome</keyword>
<dbReference type="RefSeq" id="WP_308459838.1">
    <property type="nucleotide sequence ID" value="NZ_JAJEPS010000014.1"/>
</dbReference>
<name>A0AAE3DBW1_9FIRM</name>
<organism evidence="1 2">
    <name type="scientific">Hominiventricola filiformis</name>
    <dbReference type="NCBI Taxonomy" id="2885352"/>
    <lineage>
        <taxon>Bacteria</taxon>
        <taxon>Bacillati</taxon>
        <taxon>Bacillota</taxon>
        <taxon>Clostridia</taxon>
        <taxon>Lachnospirales</taxon>
        <taxon>Lachnospiraceae</taxon>
        <taxon>Hominiventricola</taxon>
    </lineage>
</organism>